<proteinExistence type="predicted"/>
<reference evidence="4" key="1">
    <citation type="submission" date="2016-10" db="EMBL/GenBank/DDBJ databases">
        <authorList>
            <person name="Varghese N."/>
            <person name="Submissions S."/>
        </authorList>
    </citation>
    <scope>NUCLEOTIDE SEQUENCE [LARGE SCALE GENOMIC DNA]</scope>
    <source>
        <strain evidence="4">DSM 18579</strain>
    </source>
</reference>
<evidence type="ECO:0000313" key="3">
    <source>
        <dbReference type="EMBL" id="SET01747.1"/>
    </source>
</evidence>
<dbReference type="RefSeq" id="WP_093318503.1">
    <property type="nucleotide sequence ID" value="NZ_FOHV01000007.1"/>
</dbReference>
<gene>
    <name evidence="3" type="ORF">SAMN02583745_01144</name>
</gene>
<feature type="signal peptide" evidence="2">
    <location>
        <begin position="1"/>
        <end position="28"/>
    </location>
</feature>
<evidence type="ECO:0000256" key="2">
    <source>
        <dbReference type="SAM" id="SignalP"/>
    </source>
</evidence>
<feature type="region of interest" description="Disordered" evidence="1">
    <location>
        <begin position="178"/>
        <end position="228"/>
    </location>
</feature>
<feature type="chain" id="PRO_5017471994" evidence="2">
    <location>
        <begin position="29"/>
        <end position="446"/>
    </location>
</feature>
<keyword evidence="4" id="KW-1185">Reference proteome</keyword>
<keyword evidence="2" id="KW-0732">Signal</keyword>
<accession>A0A1I0B4N9</accession>
<sequence length="446" mass="47193">MTMMKKMIKPALLALAISMTLGSTLATAAERNTTGTLAIHGFQPLLPLVGAKGELKPGAEVTISDEYYAYFDRDNKPGTDSEKDISKDEEKAIIQWYIRNESDAAAALPLPADAWGTGLTFTIPFVDKDGNDIDYANERKILSFRIVPLTENGLPDIGKAVEVKNSVILAGSVVPTDVPPSELPVIPDNPYTPGEDPTAPGDRTPEVTGPGGNNPPTDPDGPSDGSGVIYPSGDGFLVRIAYAKLDTNGAVIINATTGLPELDLDRIVYDDLADATKTKLIDPVDAYGNRLLDADGITELAQIPVSLKTPTIPTVKAQYAVAIYEAKRDENGNFLRDATTNAVLVKEDEGVPINMVGAFKNSIKWTLGASGQQGAPTLTTPASNELMSEFDGELIFNTQENNDVAKAVSSVASEQGLVIGVTFEDNIAAPINRGTAPAAPIETPAE</sequence>
<evidence type="ECO:0000313" key="4">
    <source>
        <dbReference type="Proteomes" id="UP000242642"/>
    </source>
</evidence>
<evidence type="ECO:0000256" key="1">
    <source>
        <dbReference type="SAM" id="MobiDB-lite"/>
    </source>
</evidence>
<organism evidence="3 4">
    <name type="scientific">Thorsellia anophelis DSM 18579</name>
    <dbReference type="NCBI Taxonomy" id="1123402"/>
    <lineage>
        <taxon>Bacteria</taxon>
        <taxon>Pseudomonadati</taxon>
        <taxon>Pseudomonadota</taxon>
        <taxon>Gammaproteobacteria</taxon>
        <taxon>Enterobacterales</taxon>
        <taxon>Thorselliaceae</taxon>
        <taxon>Thorsellia</taxon>
    </lineage>
</organism>
<dbReference type="AlphaFoldDB" id="A0A1I0B4N9"/>
<dbReference type="STRING" id="1123402.SAMN02583745_01144"/>
<name>A0A1I0B4N9_9GAMM</name>
<dbReference type="EMBL" id="FOHV01000007">
    <property type="protein sequence ID" value="SET01747.1"/>
    <property type="molecule type" value="Genomic_DNA"/>
</dbReference>
<protein>
    <submittedName>
        <fullName evidence="3">Uncharacterized protein</fullName>
    </submittedName>
</protein>
<dbReference type="Proteomes" id="UP000242642">
    <property type="component" value="Unassembled WGS sequence"/>
</dbReference>